<keyword evidence="1" id="KW-0805">Transcription regulation</keyword>
<evidence type="ECO:0000313" key="7">
    <source>
        <dbReference type="Proteomes" id="UP000035548"/>
    </source>
</evidence>
<dbReference type="GO" id="GO:0003700">
    <property type="term" value="F:DNA-binding transcription factor activity"/>
    <property type="evidence" value="ECO:0007669"/>
    <property type="project" value="TreeGrafter"/>
</dbReference>
<feature type="DNA-binding region" description="H-T-H motif" evidence="4">
    <location>
        <begin position="34"/>
        <end position="53"/>
    </location>
</feature>
<proteinExistence type="predicted"/>
<dbReference type="InterPro" id="IPR009057">
    <property type="entry name" value="Homeodomain-like_sf"/>
</dbReference>
<gene>
    <name evidence="6" type="ORF">CUTER_08240</name>
</gene>
<name>A0A0G3HIC3_9CORY</name>
<dbReference type="Gene3D" id="1.10.357.10">
    <property type="entry name" value="Tetracycline Repressor, domain 2"/>
    <property type="match status" value="1"/>
</dbReference>
<dbReference type="PANTHER" id="PTHR30055:SF234">
    <property type="entry name" value="HTH-TYPE TRANSCRIPTIONAL REGULATOR BETI"/>
    <property type="match status" value="1"/>
</dbReference>
<dbReference type="EMBL" id="CP011546">
    <property type="protein sequence ID" value="AKK11633.1"/>
    <property type="molecule type" value="Genomic_DNA"/>
</dbReference>
<reference evidence="6 7" key="1">
    <citation type="journal article" date="2015" name="Genome Announc.">
        <title>Virulence Factor Genes Detected in the Complete Genome Sequence of Corynebacterium uterequi DSM 45634, Isolated from the Uterus of a Maiden Mare.</title>
        <authorList>
            <person name="Ruckert C."/>
            <person name="Kriete M."/>
            <person name="Jaenicke S."/>
            <person name="Winkler A."/>
            <person name="Tauch A."/>
        </authorList>
    </citation>
    <scope>NUCLEOTIDE SEQUENCE [LARGE SCALE GENOMIC DNA]</scope>
    <source>
        <strain evidence="6 7">DSM 45634</strain>
    </source>
</reference>
<evidence type="ECO:0000256" key="2">
    <source>
        <dbReference type="ARBA" id="ARBA00023125"/>
    </source>
</evidence>
<reference evidence="7" key="2">
    <citation type="submission" date="2015-05" db="EMBL/GenBank/DDBJ databases">
        <title>Complete genome sequence of Corynebacterium uterequi DSM 45634, isolated from the uterus of a maiden mare.</title>
        <authorList>
            <person name="Ruckert C."/>
            <person name="Albersmeier A."/>
            <person name="Winkler A."/>
            <person name="Tauch A."/>
        </authorList>
    </citation>
    <scope>NUCLEOTIDE SEQUENCE [LARGE SCALE GENOMIC DNA]</scope>
    <source>
        <strain evidence="7">DSM 45634</strain>
    </source>
</reference>
<dbReference type="Proteomes" id="UP000035548">
    <property type="component" value="Chromosome"/>
</dbReference>
<dbReference type="SUPFAM" id="SSF46689">
    <property type="entry name" value="Homeodomain-like"/>
    <property type="match status" value="1"/>
</dbReference>
<organism evidence="6 7">
    <name type="scientific">Corynebacterium uterequi</name>
    <dbReference type="NCBI Taxonomy" id="1072256"/>
    <lineage>
        <taxon>Bacteria</taxon>
        <taxon>Bacillati</taxon>
        <taxon>Actinomycetota</taxon>
        <taxon>Actinomycetes</taxon>
        <taxon>Mycobacteriales</taxon>
        <taxon>Corynebacteriaceae</taxon>
        <taxon>Corynebacterium</taxon>
    </lineage>
</organism>
<dbReference type="GO" id="GO:0000976">
    <property type="term" value="F:transcription cis-regulatory region binding"/>
    <property type="evidence" value="ECO:0007669"/>
    <property type="project" value="TreeGrafter"/>
</dbReference>
<protein>
    <submittedName>
        <fullName evidence="6">Transcriptional regulator, TetR family</fullName>
    </submittedName>
</protein>
<dbReference type="RefSeq" id="WP_144412290.1">
    <property type="nucleotide sequence ID" value="NZ_CP011546.1"/>
</dbReference>
<dbReference type="OrthoDB" id="3474596at2"/>
<dbReference type="PRINTS" id="PR00455">
    <property type="entry name" value="HTHTETR"/>
</dbReference>
<keyword evidence="3" id="KW-0804">Transcription</keyword>
<dbReference type="KEGG" id="cut:CUTER_08240"/>
<dbReference type="PROSITE" id="PS50977">
    <property type="entry name" value="HTH_TETR_2"/>
    <property type="match status" value="1"/>
</dbReference>
<dbReference type="InterPro" id="IPR001647">
    <property type="entry name" value="HTH_TetR"/>
</dbReference>
<dbReference type="PANTHER" id="PTHR30055">
    <property type="entry name" value="HTH-TYPE TRANSCRIPTIONAL REGULATOR RUTR"/>
    <property type="match status" value="1"/>
</dbReference>
<dbReference type="AlphaFoldDB" id="A0A0G3HIC3"/>
<dbReference type="PATRIC" id="fig|1072256.5.peg.1627"/>
<feature type="domain" description="HTH tetR-type" evidence="5">
    <location>
        <begin position="11"/>
        <end position="71"/>
    </location>
</feature>
<evidence type="ECO:0000313" key="6">
    <source>
        <dbReference type="EMBL" id="AKK11633.1"/>
    </source>
</evidence>
<keyword evidence="7" id="KW-1185">Reference proteome</keyword>
<evidence type="ECO:0000256" key="4">
    <source>
        <dbReference type="PROSITE-ProRule" id="PRU00335"/>
    </source>
</evidence>
<dbReference type="STRING" id="1072256.CUTER_08240"/>
<dbReference type="InterPro" id="IPR050109">
    <property type="entry name" value="HTH-type_TetR-like_transc_reg"/>
</dbReference>
<keyword evidence="2 4" id="KW-0238">DNA-binding</keyword>
<evidence type="ECO:0000259" key="5">
    <source>
        <dbReference type="PROSITE" id="PS50977"/>
    </source>
</evidence>
<dbReference type="Pfam" id="PF00440">
    <property type="entry name" value="TetR_N"/>
    <property type="match status" value="1"/>
</dbReference>
<sequence>MKSRSKQSRGVEKKAGILDAAIDLMFLHGLPGVTHRQVAARANVPVGSVGYYFHSRDELVVQAIATVAQRRSDYARKLREIIPGDTPLLIELLLETCAPEAATLLAGWVKIGMDCARESEEFRKAWSQVLKEALADVRAVLTQAGRTNVSADVVFLMINGAAVAAILRNEDPHPAATRALTCYLDVL</sequence>
<evidence type="ECO:0000256" key="1">
    <source>
        <dbReference type="ARBA" id="ARBA00023015"/>
    </source>
</evidence>
<accession>A0A0G3HIC3</accession>
<evidence type="ECO:0000256" key="3">
    <source>
        <dbReference type="ARBA" id="ARBA00023163"/>
    </source>
</evidence>